<accession>A7GWJ7</accession>
<dbReference type="KEGG" id="ccv:CCV52592_0919"/>
<reference evidence="1" key="1">
    <citation type="submission" date="2016-07" db="EMBL/GenBank/DDBJ databases">
        <title>Comparative genomics of the Campylobacter concisus group.</title>
        <authorList>
            <person name="Miller W.G."/>
            <person name="Yee E."/>
            <person name="Chapman M.H."/>
            <person name="Huynh S."/>
            <person name="Bono J.L."/>
            <person name="On S.L.W."/>
            <person name="StLeger J."/>
            <person name="Foster G."/>
            <person name="Parker C.T."/>
        </authorList>
    </citation>
    <scope>NUCLEOTIDE SEQUENCE</scope>
    <source>
        <strain evidence="1">525.92</strain>
    </source>
</reference>
<dbReference type="OrthoDB" id="5314063at2"/>
<protein>
    <submittedName>
        <fullName evidence="1">Uncharacterized protein</fullName>
    </submittedName>
</protein>
<dbReference type="Proteomes" id="UP000006380">
    <property type="component" value="Chromosome"/>
</dbReference>
<dbReference type="HOGENOM" id="CLU_465170_0_0_7"/>
<evidence type="ECO:0000313" key="2">
    <source>
        <dbReference type="Proteomes" id="UP000006380"/>
    </source>
</evidence>
<gene>
    <name evidence="1" type="ORF">CCV52592_0919</name>
</gene>
<organism evidence="1 2">
    <name type="scientific">Campylobacter curvus (strain 525.92)</name>
    <dbReference type="NCBI Taxonomy" id="360105"/>
    <lineage>
        <taxon>Bacteria</taxon>
        <taxon>Pseudomonadati</taxon>
        <taxon>Campylobacterota</taxon>
        <taxon>Epsilonproteobacteria</taxon>
        <taxon>Campylobacterales</taxon>
        <taxon>Campylobacteraceae</taxon>
        <taxon>Campylobacter</taxon>
    </lineage>
</organism>
<dbReference type="EMBL" id="CP000767">
    <property type="protein sequence ID" value="EAU01128.1"/>
    <property type="molecule type" value="Genomic_DNA"/>
</dbReference>
<evidence type="ECO:0000313" key="1">
    <source>
        <dbReference type="EMBL" id="EAU01128.1"/>
    </source>
</evidence>
<sequence length="571" mass="65081">MNIVGTLNLARDTYAIDTDIKNLQLNASGAQKIDPILLNQRESLQKEAQRLISEYISAEAAGYKLGTNGINENLYFNSINAQAFMDKDKSFSGDVKSDLWAVSEKKYKNLNDDGVLKALKNAYGDVKLFLDFYDDGTNTLELNGASALFGLDSNKDGTLSSEDELFYKIKIKGYDKDGNEKISRLSDLLNGIDLTKFIKDEIINYAQKETDEYNVKIDALPKNNAKKYLLEKKNIDYLDYRQTRNASNPYTLVKAEYRYERLQNDEVQNFFQKYAGADGWVDLRDNKVFNKTSKLINFAYLKKSLDGNARLAEFNPIVKTHEGLSEDFSYTKYQKQNFKKLYEDYMAASSEHYERVDELIKNLKDSGAPDADVLIAKLRTTKSSRMVSIENEFKAATGMSFSQKNLQRVKFGFENDEKATAYALKDTDAVVAMKLNKSGFITLRFDSGREIVVNELYSDTGSLNSLSKDKRISPNQEIQTMSEEQINSLDFDKIAVKADEAKNEFKSLKELGAKLVSRLTDNKYAIYLSNGNIMVAKEFYNITYIDKFLNGDENFKADRKDRFYPKVDKLA</sequence>
<dbReference type="AlphaFoldDB" id="A7GWJ7"/>
<dbReference type="RefSeq" id="WP_011991815.1">
    <property type="nucleotide sequence ID" value="NC_009715.2"/>
</dbReference>
<name>A7GWJ7_CAMC5</name>
<keyword evidence="2" id="KW-1185">Reference proteome</keyword>
<proteinExistence type="predicted"/>
<dbReference type="STRING" id="360105.CCV52592_0919"/>